<dbReference type="Proteomes" id="UP000284702">
    <property type="component" value="Unassembled WGS sequence"/>
</dbReference>
<dbReference type="AlphaFoldDB" id="A0A397B194"/>
<proteinExistence type="predicted"/>
<reference evidence="2 4" key="2">
    <citation type="submission" date="2018-08" db="EMBL/GenBank/DDBJ databases">
        <title>Aphanomyces genome sequencing and annotation.</title>
        <authorList>
            <person name="Minardi D."/>
            <person name="Oidtmann B."/>
            <person name="Van Der Giezen M."/>
            <person name="Studholme D.J."/>
        </authorList>
    </citation>
    <scope>NUCLEOTIDE SEQUENCE [LARGE SCALE GENOMIC DNA]</scope>
    <source>
        <strain evidence="2 4">Kv</strain>
    </source>
</reference>
<protein>
    <submittedName>
        <fullName evidence="2">Uncharacterized protein</fullName>
    </submittedName>
</protein>
<dbReference type="EMBL" id="QUSZ01004521">
    <property type="protein sequence ID" value="RHY13873.1"/>
    <property type="molecule type" value="Genomic_DNA"/>
</dbReference>
<evidence type="ECO:0000313" key="5">
    <source>
        <dbReference type="Proteomes" id="UP000284702"/>
    </source>
</evidence>
<accession>A0A397B194</accession>
<keyword evidence="5" id="KW-1185">Reference proteome</keyword>
<evidence type="ECO:0000256" key="1">
    <source>
        <dbReference type="SAM" id="MobiDB-lite"/>
    </source>
</evidence>
<feature type="compositionally biased region" description="Polar residues" evidence="1">
    <location>
        <begin position="26"/>
        <end position="37"/>
    </location>
</feature>
<sequence length="119" mass="13654">MYSQTVHGMQAYNPYSMQDDSHLRQRTSPVYSYSQQPRPYMPYNNSSPSKSSHHHYHSDEDDFYLEAHGYTIVPTVPTPVELTSYEYGRTPTGRVLVTSGNQTVEFFSGVVNCPPCYME</sequence>
<gene>
    <name evidence="3" type="ORF">B5M09_007378</name>
    <name evidence="2" type="ORF">DYB36_008922</name>
</gene>
<dbReference type="Proteomes" id="UP000265427">
    <property type="component" value="Unassembled WGS sequence"/>
</dbReference>
<reference evidence="3 5" key="1">
    <citation type="submission" date="2018-07" db="EMBL/GenBank/DDBJ databases">
        <title>Annotation of Aphanomyces astaci genome assembly.</title>
        <authorList>
            <person name="Studholme D.J."/>
        </authorList>
    </citation>
    <scope>NUCLEOTIDE SEQUENCE [LARGE SCALE GENOMIC DNA]</scope>
    <source>
        <strain evidence="3">Pc</strain>
    </source>
</reference>
<feature type="region of interest" description="Disordered" evidence="1">
    <location>
        <begin position="13"/>
        <end position="58"/>
    </location>
</feature>
<evidence type="ECO:0000313" key="4">
    <source>
        <dbReference type="Proteomes" id="UP000265427"/>
    </source>
</evidence>
<evidence type="ECO:0000313" key="2">
    <source>
        <dbReference type="EMBL" id="RHY13873.1"/>
    </source>
</evidence>
<evidence type="ECO:0000313" key="3">
    <source>
        <dbReference type="EMBL" id="RQM15483.1"/>
    </source>
</evidence>
<name>A0A397B194_APHAT</name>
<organism evidence="2 4">
    <name type="scientific">Aphanomyces astaci</name>
    <name type="common">Crayfish plague agent</name>
    <dbReference type="NCBI Taxonomy" id="112090"/>
    <lineage>
        <taxon>Eukaryota</taxon>
        <taxon>Sar</taxon>
        <taxon>Stramenopiles</taxon>
        <taxon>Oomycota</taxon>
        <taxon>Saprolegniomycetes</taxon>
        <taxon>Saprolegniales</taxon>
        <taxon>Verrucalvaceae</taxon>
        <taxon>Aphanomyces</taxon>
    </lineage>
</organism>
<comment type="caution">
    <text evidence="2">The sequence shown here is derived from an EMBL/GenBank/DDBJ whole genome shotgun (WGS) entry which is preliminary data.</text>
</comment>
<dbReference type="EMBL" id="MZMZ02005456">
    <property type="protein sequence ID" value="RQM15483.1"/>
    <property type="molecule type" value="Genomic_DNA"/>
</dbReference>